<reference evidence="2 3" key="1">
    <citation type="journal article" date="2018" name="Sci. Rep.">
        <title>Rhizobium tumorigenes sp. nov., a novel plant tumorigenic bacterium isolated from cane gall tumors on thornless blackberry.</title>
        <authorList>
            <person name="Kuzmanovi N."/>
            <person name="Smalla K."/>
            <person name="Gronow S."/>
            <person name="PuBawska J."/>
        </authorList>
    </citation>
    <scope>NUCLEOTIDE SEQUENCE [LARGE SCALE GENOMIC DNA]</scope>
    <source>
        <strain evidence="2 3">CCBAU 85046</strain>
    </source>
</reference>
<dbReference type="OrthoDB" id="104289at2"/>
<proteinExistence type="predicted"/>
<evidence type="ECO:0000259" key="1">
    <source>
        <dbReference type="Pfam" id="PF13676"/>
    </source>
</evidence>
<dbReference type="Proteomes" id="UP000248925">
    <property type="component" value="Unassembled WGS sequence"/>
</dbReference>
<protein>
    <recommendedName>
        <fullName evidence="1">TIR domain-containing protein</fullName>
    </recommendedName>
</protein>
<dbReference type="AlphaFoldDB" id="A0A2W4C3L2"/>
<dbReference type="EMBL" id="PCDP01000076">
    <property type="protein sequence ID" value="PZM08077.1"/>
    <property type="molecule type" value="Genomic_DNA"/>
</dbReference>
<keyword evidence="3" id="KW-1185">Reference proteome</keyword>
<dbReference type="GO" id="GO:0007165">
    <property type="term" value="P:signal transduction"/>
    <property type="evidence" value="ECO:0007669"/>
    <property type="project" value="InterPro"/>
</dbReference>
<comment type="caution">
    <text evidence="2">The sequence shown here is derived from an EMBL/GenBank/DDBJ whole genome shotgun (WGS) entry which is preliminary data.</text>
</comment>
<dbReference type="InterPro" id="IPR035897">
    <property type="entry name" value="Toll_tir_struct_dom_sf"/>
</dbReference>
<feature type="domain" description="TIR" evidence="1">
    <location>
        <begin position="191"/>
        <end position="275"/>
    </location>
</feature>
<evidence type="ECO:0000313" key="3">
    <source>
        <dbReference type="Proteomes" id="UP000248925"/>
    </source>
</evidence>
<dbReference type="SUPFAM" id="SSF52200">
    <property type="entry name" value="Toll/Interleukin receptor TIR domain"/>
    <property type="match status" value="1"/>
</dbReference>
<sequence length="400" mass="44699">MDALRIHVVWAKRRLGQKPKKSSASPTATVAPRSADYAERISRHFDGIGMERDGVAHRVPVRFWCEPWIDGSVLPLAIDFSRARYNAVILLYDDVMAASDVKKHWESYVEGIHKQIAERGSVDLYMAFGDPAGASPLSPDLGRDKQYSRRDSWKNSISPEGLGTHLLLHAVFKIRDHLKRVFKTRKDEPLFVSHAKIDGDDTASSIVDYVNSRNNDVPLETFYDAKELSPGDNFANAFKDAIDSGTLLAIVSDAYDSRPWCVFELTEAKRARRPIVLADVGRVRVSRTYPYGANVPKVRINPVAGETAWIEPLLVECLSEGLRCDLFNLEVSSRLGVTGDDVMVLPRPPELFDIIDCAIQPTRVIYPDPPLARLEAELINKALKRMADGTVMLQTLSEIS</sequence>
<organism evidence="2 3">
    <name type="scientific">Rhizobium tubonense</name>
    <dbReference type="NCBI Taxonomy" id="484088"/>
    <lineage>
        <taxon>Bacteria</taxon>
        <taxon>Pseudomonadati</taxon>
        <taxon>Pseudomonadota</taxon>
        <taxon>Alphaproteobacteria</taxon>
        <taxon>Hyphomicrobiales</taxon>
        <taxon>Rhizobiaceae</taxon>
        <taxon>Rhizobium/Agrobacterium group</taxon>
        <taxon>Rhizobium</taxon>
    </lineage>
</organism>
<dbReference type="Gene3D" id="3.40.50.10140">
    <property type="entry name" value="Toll/interleukin-1 receptor homology (TIR) domain"/>
    <property type="match status" value="1"/>
</dbReference>
<gene>
    <name evidence="2" type="ORF">CPY51_30505</name>
</gene>
<dbReference type="InterPro" id="IPR000157">
    <property type="entry name" value="TIR_dom"/>
</dbReference>
<accession>A0A2W4C3L2</accession>
<name>A0A2W4C3L2_9HYPH</name>
<dbReference type="Pfam" id="PF13676">
    <property type="entry name" value="TIR_2"/>
    <property type="match status" value="1"/>
</dbReference>
<evidence type="ECO:0000313" key="2">
    <source>
        <dbReference type="EMBL" id="PZM08077.1"/>
    </source>
</evidence>